<dbReference type="EMBL" id="BGZK01002788">
    <property type="protein sequence ID" value="GBP96486.1"/>
    <property type="molecule type" value="Genomic_DNA"/>
</dbReference>
<reference evidence="1 2" key="1">
    <citation type="journal article" date="2019" name="Commun. Biol.">
        <title>The bagworm genome reveals a unique fibroin gene that provides high tensile strength.</title>
        <authorList>
            <person name="Kono N."/>
            <person name="Nakamura H."/>
            <person name="Ohtoshi R."/>
            <person name="Tomita M."/>
            <person name="Numata K."/>
            <person name="Arakawa K."/>
        </authorList>
    </citation>
    <scope>NUCLEOTIDE SEQUENCE [LARGE SCALE GENOMIC DNA]</scope>
</reference>
<evidence type="ECO:0000313" key="2">
    <source>
        <dbReference type="Proteomes" id="UP000299102"/>
    </source>
</evidence>
<organism evidence="1 2">
    <name type="scientific">Eumeta variegata</name>
    <name type="common">Bagworm moth</name>
    <name type="synonym">Eumeta japonica</name>
    <dbReference type="NCBI Taxonomy" id="151549"/>
    <lineage>
        <taxon>Eukaryota</taxon>
        <taxon>Metazoa</taxon>
        <taxon>Ecdysozoa</taxon>
        <taxon>Arthropoda</taxon>
        <taxon>Hexapoda</taxon>
        <taxon>Insecta</taxon>
        <taxon>Pterygota</taxon>
        <taxon>Neoptera</taxon>
        <taxon>Endopterygota</taxon>
        <taxon>Lepidoptera</taxon>
        <taxon>Glossata</taxon>
        <taxon>Ditrysia</taxon>
        <taxon>Tineoidea</taxon>
        <taxon>Psychidae</taxon>
        <taxon>Oiketicinae</taxon>
        <taxon>Eumeta</taxon>
    </lineage>
</organism>
<dbReference type="SUPFAM" id="SSF53098">
    <property type="entry name" value="Ribonuclease H-like"/>
    <property type="match status" value="1"/>
</dbReference>
<dbReference type="Proteomes" id="UP000299102">
    <property type="component" value="Unassembled WGS sequence"/>
</dbReference>
<dbReference type="OrthoDB" id="2438421at2759"/>
<sequence>MVDASELSIFTSVLQGLRPIEVATREVSGDKYCTSSKVIPLIHCLILKVESLQLEDSLGKDLQSLVLKEIAKRMSVIQNVTTLAIATIVDPRFKKVHFMNPLACSSAVTKIKDLIKTTAQNEVESDSLDHSEKPEDNFSLWEDHQKLVRKNWKTSKTDGTISDELFIFT</sequence>
<proteinExistence type="predicted"/>
<name>A0A4C2A743_EUMVA</name>
<comment type="caution">
    <text evidence="1">The sequence shown here is derived from an EMBL/GenBank/DDBJ whole genome shotgun (WGS) entry which is preliminary data.</text>
</comment>
<protein>
    <submittedName>
        <fullName evidence="1">Zinc finger BED domain-containing protein 4</fullName>
    </submittedName>
</protein>
<dbReference type="InterPro" id="IPR012337">
    <property type="entry name" value="RNaseH-like_sf"/>
</dbReference>
<evidence type="ECO:0000313" key="1">
    <source>
        <dbReference type="EMBL" id="GBP96486.1"/>
    </source>
</evidence>
<dbReference type="AlphaFoldDB" id="A0A4C2A743"/>
<gene>
    <name evidence="1" type="primary">ZBED4</name>
    <name evidence="1" type="ORF">EVAR_70862_1</name>
</gene>
<accession>A0A4C2A743</accession>
<keyword evidence="2" id="KW-1185">Reference proteome</keyword>